<sequence>MTGDPIVFVYIGVIALAAGFVHSAIGFGFGMVAVTLLPLFVEVRQSHVVISTASVPVLMMAAWAYREGADWSALWRALVGAAIGMPLGLLAFEWVSPDWLIRGTGLAILVMVAISIRNRRRANSETKSRPGSSWIAGALGGFLAGAVTIAGPPVAAYALSQPWEQSRFKAFLNQFLCAVASYKVAGLAVRGFIDQETLVQSAALAPMAILGIQIGAMFSRRLSTRRFQTFVAIALVAVAIYFVVRGAGE</sequence>
<keyword evidence="7 8" id="KW-0472">Membrane</keyword>
<proteinExistence type="inferred from homology"/>
<keyword evidence="10" id="KW-1185">Reference proteome</keyword>
<keyword evidence="4 8" id="KW-1003">Cell membrane</keyword>
<keyword evidence="6 8" id="KW-1133">Transmembrane helix</keyword>
<dbReference type="PANTHER" id="PTHR30269:SF37">
    <property type="entry name" value="MEMBRANE TRANSPORTER PROTEIN"/>
    <property type="match status" value="1"/>
</dbReference>
<comment type="subcellular location">
    <subcellularLocation>
        <location evidence="1 8">Cell membrane</location>
        <topology evidence="1 8">Multi-pass membrane protein</topology>
    </subcellularLocation>
</comment>
<evidence type="ECO:0000313" key="10">
    <source>
        <dbReference type="Proteomes" id="UP000321353"/>
    </source>
</evidence>
<feature type="transmembrane region" description="Helical" evidence="8">
    <location>
        <begin position="199"/>
        <end position="218"/>
    </location>
</feature>
<evidence type="ECO:0000256" key="6">
    <source>
        <dbReference type="ARBA" id="ARBA00022989"/>
    </source>
</evidence>
<evidence type="ECO:0000256" key="8">
    <source>
        <dbReference type="RuleBase" id="RU363041"/>
    </source>
</evidence>
<feature type="transmembrane region" description="Helical" evidence="8">
    <location>
        <begin position="71"/>
        <end position="92"/>
    </location>
</feature>
<dbReference type="InterPro" id="IPR052017">
    <property type="entry name" value="TSUP"/>
</dbReference>
<dbReference type="Proteomes" id="UP000321353">
    <property type="component" value="Chromosome"/>
</dbReference>
<name>A0A5B9MH81_9BACT</name>
<feature type="transmembrane region" description="Helical" evidence="8">
    <location>
        <begin position="6"/>
        <end position="36"/>
    </location>
</feature>
<keyword evidence="3" id="KW-0813">Transport</keyword>
<gene>
    <name evidence="9" type="ORF">Mal15_30430</name>
</gene>
<evidence type="ECO:0000313" key="9">
    <source>
        <dbReference type="EMBL" id="QEF98984.1"/>
    </source>
</evidence>
<feature type="transmembrane region" description="Helical" evidence="8">
    <location>
        <begin position="136"/>
        <end position="159"/>
    </location>
</feature>
<dbReference type="AlphaFoldDB" id="A0A5B9MH81"/>
<feature type="transmembrane region" description="Helical" evidence="8">
    <location>
        <begin position="230"/>
        <end position="248"/>
    </location>
</feature>
<dbReference type="Pfam" id="PF01925">
    <property type="entry name" value="TauE"/>
    <property type="match status" value="1"/>
</dbReference>
<feature type="transmembrane region" description="Helical" evidence="8">
    <location>
        <begin position="99"/>
        <end position="116"/>
    </location>
</feature>
<dbReference type="KEGG" id="smam:Mal15_30430"/>
<evidence type="ECO:0000256" key="2">
    <source>
        <dbReference type="ARBA" id="ARBA00009142"/>
    </source>
</evidence>
<dbReference type="EMBL" id="CP036264">
    <property type="protein sequence ID" value="QEF98984.1"/>
    <property type="molecule type" value="Genomic_DNA"/>
</dbReference>
<accession>A0A5B9MH81</accession>
<protein>
    <recommendedName>
        <fullName evidence="8">Probable membrane transporter protein</fullName>
    </recommendedName>
</protein>
<dbReference type="PANTHER" id="PTHR30269">
    <property type="entry name" value="TRANSMEMBRANE PROTEIN YFCA"/>
    <property type="match status" value="1"/>
</dbReference>
<dbReference type="InterPro" id="IPR002781">
    <property type="entry name" value="TM_pro_TauE-like"/>
</dbReference>
<dbReference type="RefSeq" id="WP_147868452.1">
    <property type="nucleotide sequence ID" value="NZ_CP036264.1"/>
</dbReference>
<evidence type="ECO:0000256" key="7">
    <source>
        <dbReference type="ARBA" id="ARBA00023136"/>
    </source>
</evidence>
<comment type="similarity">
    <text evidence="2 8">Belongs to the 4-toluene sulfonate uptake permease (TSUP) (TC 2.A.102) family.</text>
</comment>
<organism evidence="9 10">
    <name type="scientific">Stieleria maiorica</name>
    <dbReference type="NCBI Taxonomy" id="2795974"/>
    <lineage>
        <taxon>Bacteria</taxon>
        <taxon>Pseudomonadati</taxon>
        <taxon>Planctomycetota</taxon>
        <taxon>Planctomycetia</taxon>
        <taxon>Pirellulales</taxon>
        <taxon>Pirellulaceae</taxon>
        <taxon>Stieleria</taxon>
    </lineage>
</organism>
<reference evidence="9 10" key="1">
    <citation type="submission" date="2019-02" db="EMBL/GenBank/DDBJ databases">
        <title>Planctomycetal bacteria perform biofilm scaping via a novel small molecule.</title>
        <authorList>
            <person name="Jeske O."/>
            <person name="Boedeker C."/>
            <person name="Wiegand S."/>
            <person name="Breitling P."/>
            <person name="Kallscheuer N."/>
            <person name="Jogler M."/>
            <person name="Rohde M."/>
            <person name="Petersen J."/>
            <person name="Medema M.H."/>
            <person name="Surup F."/>
            <person name="Jogler C."/>
        </authorList>
    </citation>
    <scope>NUCLEOTIDE SEQUENCE [LARGE SCALE GENOMIC DNA]</scope>
    <source>
        <strain evidence="9 10">Mal15</strain>
    </source>
</reference>
<evidence type="ECO:0000256" key="1">
    <source>
        <dbReference type="ARBA" id="ARBA00004651"/>
    </source>
</evidence>
<feature type="transmembrane region" description="Helical" evidence="8">
    <location>
        <begin position="48"/>
        <end position="65"/>
    </location>
</feature>
<evidence type="ECO:0000256" key="3">
    <source>
        <dbReference type="ARBA" id="ARBA00022448"/>
    </source>
</evidence>
<dbReference type="GO" id="GO:0005886">
    <property type="term" value="C:plasma membrane"/>
    <property type="evidence" value="ECO:0007669"/>
    <property type="project" value="UniProtKB-SubCell"/>
</dbReference>
<keyword evidence="5 8" id="KW-0812">Transmembrane</keyword>
<evidence type="ECO:0000256" key="5">
    <source>
        <dbReference type="ARBA" id="ARBA00022692"/>
    </source>
</evidence>
<evidence type="ECO:0000256" key="4">
    <source>
        <dbReference type="ARBA" id="ARBA00022475"/>
    </source>
</evidence>